<comment type="function">
    <text evidence="2">May be involved in the metabolism of insect hormones and in the breakdown of synthetic insecticides.</text>
</comment>
<evidence type="ECO:0000313" key="17">
    <source>
        <dbReference type="Proteomes" id="UP000215335"/>
    </source>
</evidence>
<dbReference type="PRINTS" id="PR00463">
    <property type="entry name" value="EP450I"/>
</dbReference>
<reference evidence="16 17" key="1">
    <citation type="journal article" date="2017" name="Curr. Biol.">
        <title>The Evolution of Venom by Co-option of Single-Copy Genes.</title>
        <authorList>
            <person name="Martinson E.O."/>
            <person name="Mrinalini"/>
            <person name="Kelkar Y.D."/>
            <person name="Chang C.H."/>
            <person name="Werren J.H."/>
        </authorList>
    </citation>
    <scope>NUCLEOTIDE SEQUENCE [LARGE SCALE GENOMIC DNA]</scope>
    <source>
        <strain evidence="16 17">Alberta</strain>
        <tissue evidence="16">Whole body</tissue>
    </source>
</reference>
<keyword evidence="12 15" id="KW-0503">Monooxygenase</keyword>
<evidence type="ECO:0008006" key="18">
    <source>
        <dbReference type="Google" id="ProtNLM"/>
    </source>
</evidence>
<dbReference type="GO" id="GO:0020037">
    <property type="term" value="F:heme binding"/>
    <property type="evidence" value="ECO:0007669"/>
    <property type="project" value="InterPro"/>
</dbReference>
<dbReference type="InterPro" id="IPR036396">
    <property type="entry name" value="Cyt_P450_sf"/>
</dbReference>
<evidence type="ECO:0000256" key="10">
    <source>
        <dbReference type="ARBA" id="ARBA00023002"/>
    </source>
</evidence>
<evidence type="ECO:0000256" key="15">
    <source>
        <dbReference type="RuleBase" id="RU000461"/>
    </source>
</evidence>
<evidence type="ECO:0000256" key="12">
    <source>
        <dbReference type="ARBA" id="ARBA00023033"/>
    </source>
</evidence>
<dbReference type="GO" id="GO:0004497">
    <property type="term" value="F:monooxygenase activity"/>
    <property type="evidence" value="ECO:0007669"/>
    <property type="project" value="UniProtKB-KW"/>
</dbReference>
<dbReference type="InterPro" id="IPR050196">
    <property type="entry name" value="Cytochrome_P450_Monoox"/>
</dbReference>
<dbReference type="InterPro" id="IPR017972">
    <property type="entry name" value="Cyt_P450_CS"/>
</dbReference>
<evidence type="ECO:0000256" key="4">
    <source>
        <dbReference type="ARBA" id="ARBA00004406"/>
    </source>
</evidence>
<evidence type="ECO:0000256" key="1">
    <source>
        <dbReference type="ARBA" id="ARBA00001971"/>
    </source>
</evidence>
<evidence type="ECO:0000256" key="7">
    <source>
        <dbReference type="ARBA" id="ARBA00022723"/>
    </source>
</evidence>
<keyword evidence="9" id="KW-0492">Microsome</keyword>
<evidence type="ECO:0000256" key="2">
    <source>
        <dbReference type="ARBA" id="ARBA00003690"/>
    </source>
</evidence>
<dbReference type="GO" id="GO:0016705">
    <property type="term" value="F:oxidoreductase activity, acting on paired donors, with incorporation or reduction of molecular oxygen"/>
    <property type="evidence" value="ECO:0007669"/>
    <property type="project" value="InterPro"/>
</dbReference>
<dbReference type="PROSITE" id="PS00086">
    <property type="entry name" value="CYTOCHROME_P450"/>
    <property type="match status" value="1"/>
</dbReference>
<dbReference type="AlphaFoldDB" id="A0A232FMF7"/>
<accession>A0A232FMF7</accession>
<keyword evidence="8" id="KW-0256">Endoplasmic reticulum</keyword>
<dbReference type="PANTHER" id="PTHR24291:SF189">
    <property type="entry name" value="CYTOCHROME P450 4C3-RELATED"/>
    <property type="match status" value="1"/>
</dbReference>
<comment type="similarity">
    <text evidence="5 15">Belongs to the cytochrome P450 family.</text>
</comment>
<comment type="cofactor">
    <cofactor evidence="1 14">
        <name>heme</name>
        <dbReference type="ChEBI" id="CHEBI:30413"/>
    </cofactor>
</comment>
<protein>
    <recommendedName>
        <fullName evidence="18">Cytochrome P450</fullName>
    </recommendedName>
</protein>
<dbReference type="Proteomes" id="UP000215335">
    <property type="component" value="Unassembled WGS sequence"/>
</dbReference>
<feature type="binding site" description="axial binding residue" evidence="14">
    <location>
        <position position="450"/>
    </location>
    <ligand>
        <name>heme</name>
        <dbReference type="ChEBI" id="CHEBI:30413"/>
    </ligand>
    <ligandPart>
        <name>Fe</name>
        <dbReference type="ChEBI" id="CHEBI:18248"/>
    </ligandPart>
</feature>
<dbReference type="Pfam" id="PF00067">
    <property type="entry name" value="p450"/>
    <property type="match status" value="1"/>
</dbReference>
<evidence type="ECO:0000256" key="11">
    <source>
        <dbReference type="ARBA" id="ARBA00023004"/>
    </source>
</evidence>
<evidence type="ECO:0000256" key="6">
    <source>
        <dbReference type="ARBA" id="ARBA00022617"/>
    </source>
</evidence>
<dbReference type="STRING" id="543379.A0A232FMF7"/>
<name>A0A232FMF7_9HYME</name>
<evidence type="ECO:0000256" key="9">
    <source>
        <dbReference type="ARBA" id="ARBA00022848"/>
    </source>
</evidence>
<dbReference type="GO" id="GO:0005789">
    <property type="term" value="C:endoplasmic reticulum membrane"/>
    <property type="evidence" value="ECO:0007669"/>
    <property type="project" value="UniProtKB-SubCell"/>
</dbReference>
<keyword evidence="11 14" id="KW-0408">Iron</keyword>
<keyword evidence="13" id="KW-0472">Membrane</keyword>
<comment type="caution">
    <text evidence="16">The sequence shown here is derived from an EMBL/GenBank/DDBJ whole genome shotgun (WGS) entry which is preliminary data.</text>
</comment>
<dbReference type="CDD" id="cd20628">
    <property type="entry name" value="CYP4"/>
    <property type="match status" value="1"/>
</dbReference>
<dbReference type="GO" id="GO:0005506">
    <property type="term" value="F:iron ion binding"/>
    <property type="evidence" value="ECO:0007669"/>
    <property type="project" value="InterPro"/>
</dbReference>
<dbReference type="SUPFAM" id="SSF48264">
    <property type="entry name" value="Cytochrome P450"/>
    <property type="match status" value="1"/>
</dbReference>
<evidence type="ECO:0000256" key="3">
    <source>
        <dbReference type="ARBA" id="ARBA00004174"/>
    </source>
</evidence>
<evidence type="ECO:0000256" key="8">
    <source>
        <dbReference type="ARBA" id="ARBA00022824"/>
    </source>
</evidence>
<dbReference type="PRINTS" id="PR00385">
    <property type="entry name" value="P450"/>
</dbReference>
<dbReference type="Gene3D" id="1.10.630.10">
    <property type="entry name" value="Cytochrome P450"/>
    <property type="match status" value="1"/>
</dbReference>
<dbReference type="PANTHER" id="PTHR24291">
    <property type="entry name" value="CYTOCHROME P450 FAMILY 4"/>
    <property type="match status" value="1"/>
</dbReference>
<keyword evidence="7 14" id="KW-0479">Metal-binding</keyword>
<organism evidence="16 17">
    <name type="scientific">Trichomalopsis sarcophagae</name>
    <dbReference type="NCBI Taxonomy" id="543379"/>
    <lineage>
        <taxon>Eukaryota</taxon>
        <taxon>Metazoa</taxon>
        <taxon>Ecdysozoa</taxon>
        <taxon>Arthropoda</taxon>
        <taxon>Hexapoda</taxon>
        <taxon>Insecta</taxon>
        <taxon>Pterygota</taxon>
        <taxon>Neoptera</taxon>
        <taxon>Endopterygota</taxon>
        <taxon>Hymenoptera</taxon>
        <taxon>Apocrita</taxon>
        <taxon>Proctotrupomorpha</taxon>
        <taxon>Chalcidoidea</taxon>
        <taxon>Pteromalidae</taxon>
        <taxon>Pteromalinae</taxon>
        <taxon>Trichomalopsis</taxon>
    </lineage>
</organism>
<dbReference type="InterPro" id="IPR001128">
    <property type="entry name" value="Cyt_P450"/>
</dbReference>
<comment type="subcellular location">
    <subcellularLocation>
        <location evidence="4">Endoplasmic reticulum membrane</location>
        <topology evidence="4">Peripheral membrane protein</topology>
    </subcellularLocation>
    <subcellularLocation>
        <location evidence="3">Microsome membrane</location>
        <topology evidence="3">Peripheral membrane protein</topology>
    </subcellularLocation>
</comment>
<evidence type="ECO:0000256" key="14">
    <source>
        <dbReference type="PIRSR" id="PIRSR602401-1"/>
    </source>
</evidence>
<keyword evidence="6 14" id="KW-0349">Heme</keyword>
<proteinExistence type="inferred from homology"/>
<evidence type="ECO:0000256" key="13">
    <source>
        <dbReference type="ARBA" id="ARBA00023136"/>
    </source>
</evidence>
<keyword evidence="10 15" id="KW-0560">Oxidoreductase</keyword>
<evidence type="ECO:0000256" key="5">
    <source>
        <dbReference type="ARBA" id="ARBA00010617"/>
    </source>
</evidence>
<evidence type="ECO:0000313" key="16">
    <source>
        <dbReference type="EMBL" id="OXU31835.1"/>
    </source>
</evidence>
<dbReference type="OrthoDB" id="1470350at2759"/>
<sequence>MLLYLLIAVLCVVGFHAYVRYGRYGKLINKLPGPTPLPILGNLLILNKGPVDLWNFLHVQMKKYYPFGKIWFCTSAMILTQDPDDLKILLSDKVNIEKGFMYKPLHLWAKTGLITGTGEKWQHRRKIITPAFHANIIKKYIEITSEQGERFVEYLKTKGDETVESLIPICSNLTLSIIIEAAMGTKFNTMGDKAEEYKKAIEDYFHGVAYRATRPYIQNWMLRYFGRGRRILDCIKSLRSFADKIIEERREYHNQTKHQSFQNYVDDVDDTNILDGGRKKRLAMLDLLLLAEKEGLIDEQGIKEEVDTFTAAGYDTTGMGMVYMLLLLAENKDVQELARAEADRILNASGGRITMTEIQQMDYIERCVKESLRLFPTAPNISRTIIKDIQLKNCMVPAGTDVLVPIYDVHRDPKYWPDPLKFDPGRFLPEEVHKRHPFSYLPFSHGPRNCIGQKFAIAEMKALVARTVYNFYLEPVTYTKDLQFTAHIVLLSTVPPCTKFIRRLRSKD</sequence>
<gene>
    <name evidence="16" type="ORF">TSAR_008284</name>
</gene>
<dbReference type="EMBL" id="NNAY01000026">
    <property type="protein sequence ID" value="OXU31835.1"/>
    <property type="molecule type" value="Genomic_DNA"/>
</dbReference>
<keyword evidence="17" id="KW-1185">Reference proteome</keyword>
<dbReference type="InterPro" id="IPR002401">
    <property type="entry name" value="Cyt_P450_E_grp-I"/>
</dbReference>